<dbReference type="Proteomes" id="UP000478052">
    <property type="component" value="Unassembled WGS sequence"/>
</dbReference>
<protein>
    <submittedName>
        <fullName evidence="1">Uncharacterized protein</fullName>
    </submittedName>
</protein>
<name>A0A6G0YN61_APHCR</name>
<keyword evidence="2" id="KW-1185">Reference proteome</keyword>
<evidence type="ECO:0000313" key="2">
    <source>
        <dbReference type="Proteomes" id="UP000478052"/>
    </source>
</evidence>
<sequence>MIISLQRITAGLTKNRVETQIENKGYDNYALNRFKKTRLLADHILLKKARAESKYILKKNKTSSWKNFTSSINNHTHSSTLWNNIKAFKGIKYQHIPNTLHYEHENTQVELSSTCDIAHSFVKYFQTNSSNSNFDNDFAIYKKAKDESFNINSYIHSNNNEYNLPPTIGELHSELRNCTSKSPGSDDIAYTFIKNLSEFALNKMLTIYNLIWAHGILPIKWC</sequence>
<organism evidence="1 2">
    <name type="scientific">Aphis craccivora</name>
    <name type="common">Cowpea aphid</name>
    <dbReference type="NCBI Taxonomy" id="307492"/>
    <lineage>
        <taxon>Eukaryota</taxon>
        <taxon>Metazoa</taxon>
        <taxon>Ecdysozoa</taxon>
        <taxon>Arthropoda</taxon>
        <taxon>Hexapoda</taxon>
        <taxon>Insecta</taxon>
        <taxon>Pterygota</taxon>
        <taxon>Neoptera</taxon>
        <taxon>Paraneoptera</taxon>
        <taxon>Hemiptera</taxon>
        <taxon>Sternorrhyncha</taxon>
        <taxon>Aphidomorpha</taxon>
        <taxon>Aphidoidea</taxon>
        <taxon>Aphididae</taxon>
        <taxon>Aphidini</taxon>
        <taxon>Aphis</taxon>
        <taxon>Aphis</taxon>
    </lineage>
</organism>
<proteinExistence type="predicted"/>
<reference evidence="1 2" key="1">
    <citation type="submission" date="2019-08" db="EMBL/GenBank/DDBJ databases">
        <title>Whole genome of Aphis craccivora.</title>
        <authorList>
            <person name="Voronova N.V."/>
            <person name="Shulinski R.S."/>
            <person name="Bandarenka Y.V."/>
            <person name="Zhorov D.G."/>
            <person name="Warner D."/>
        </authorList>
    </citation>
    <scope>NUCLEOTIDE SEQUENCE [LARGE SCALE GENOMIC DNA]</scope>
    <source>
        <strain evidence="1">180601</strain>
        <tissue evidence="1">Whole Body</tissue>
    </source>
</reference>
<evidence type="ECO:0000313" key="1">
    <source>
        <dbReference type="EMBL" id="KAF0759013.1"/>
    </source>
</evidence>
<dbReference type="EMBL" id="VUJU01003134">
    <property type="protein sequence ID" value="KAF0759013.1"/>
    <property type="molecule type" value="Genomic_DNA"/>
</dbReference>
<dbReference type="AlphaFoldDB" id="A0A6G0YN61"/>
<comment type="caution">
    <text evidence="1">The sequence shown here is derived from an EMBL/GenBank/DDBJ whole genome shotgun (WGS) entry which is preliminary data.</text>
</comment>
<accession>A0A6G0YN61</accession>
<gene>
    <name evidence="1" type="ORF">FWK35_00016552</name>
</gene>